<dbReference type="AlphaFoldDB" id="X6L919"/>
<gene>
    <name evidence="1" type="ORF">RFI_39913</name>
</gene>
<name>X6L919_RETFI</name>
<comment type="caution">
    <text evidence="1">The sequence shown here is derived from an EMBL/GenBank/DDBJ whole genome shotgun (WGS) entry which is preliminary data.</text>
</comment>
<reference evidence="1 2" key="1">
    <citation type="journal article" date="2013" name="Curr. Biol.">
        <title>The Genome of the Foraminiferan Reticulomyxa filosa.</title>
        <authorList>
            <person name="Glockner G."/>
            <person name="Hulsmann N."/>
            <person name="Schleicher M."/>
            <person name="Noegel A.A."/>
            <person name="Eichinger L."/>
            <person name="Gallinger C."/>
            <person name="Pawlowski J."/>
            <person name="Sierra R."/>
            <person name="Euteneuer U."/>
            <person name="Pillet L."/>
            <person name="Moustafa A."/>
            <person name="Platzer M."/>
            <person name="Groth M."/>
            <person name="Szafranski K."/>
            <person name="Schliwa M."/>
        </authorList>
    </citation>
    <scope>NUCLEOTIDE SEQUENCE [LARGE SCALE GENOMIC DNA]</scope>
</reference>
<organism evidence="1 2">
    <name type="scientific">Reticulomyxa filosa</name>
    <dbReference type="NCBI Taxonomy" id="46433"/>
    <lineage>
        <taxon>Eukaryota</taxon>
        <taxon>Sar</taxon>
        <taxon>Rhizaria</taxon>
        <taxon>Retaria</taxon>
        <taxon>Foraminifera</taxon>
        <taxon>Monothalamids</taxon>
        <taxon>Reticulomyxidae</taxon>
        <taxon>Reticulomyxa</taxon>
    </lineage>
</organism>
<accession>X6L919</accession>
<evidence type="ECO:0000313" key="1">
    <source>
        <dbReference type="EMBL" id="ETN97616.1"/>
    </source>
</evidence>
<proteinExistence type="predicted"/>
<dbReference type="EMBL" id="ASPP01049145">
    <property type="protein sequence ID" value="ETN97616.1"/>
    <property type="molecule type" value="Genomic_DNA"/>
</dbReference>
<dbReference type="Proteomes" id="UP000023152">
    <property type="component" value="Unassembled WGS sequence"/>
</dbReference>
<keyword evidence="2" id="KW-1185">Reference proteome</keyword>
<protein>
    <submittedName>
        <fullName evidence="1">Uncharacterized protein</fullName>
    </submittedName>
</protein>
<evidence type="ECO:0000313" key="2">
    <source>
        <dbReference type="Proteomes" id="UP000023152"/>
    </source>
</evidence>
<sequence length="172" mass="20783">MELNLRAKFQTWNPSIQCEDPKCPSRDVLLYLKNVLYETSYWDNRTYCFHKNAYNAYIQWKRHLELQKHDQNTTMLLSSEEFPRYVKQCVDESIQAMYRPVKTYDRFAVNFDDTKRTSEVQVFEVIKNFKSSVTFSPLAIQKALHKYTTFYIILQFENFLWNIASQRKIIFV</sequence>